<keyword evidence="1" id="KW-1133">Transmembrane helix</keyword>
<sequence length="136" mass="15268">MAMVISPRSKIVTLSLLIGIITVVAFIVTVIGIWHKSEKPGKTGTKVVSSKLQQITGYTATKHLTNDSDECLRRLLALVILAKDYGLFDQNFKEAKGLKLDNGFFFFLRKIIHQKCLDIDDQSLSSARRLVKRMSD</sequence>
<gene>
    <name evidence="2" type="ORF">APICC_00320</name>
</gene>
<dbReference type="AlphaFoldDB" id="A0A2A3ECQ2"/>
<dbReference type="OrthoDB" id="7615914at2759"/>
<evidence type="ECO:0000313" key="3">
    <source>
        <dbReference type="Proteomes" id="UP000242457"/>
    </source>
</evidence>
<reference evidence="2 3" key="1">
    <citation type="submission" date="2014-07" db="EMBL/GenBank/DDBJ databases">
        <title>Genomic and transcriptomic analysis on Apis cerana provide comprehensive insights into honey bee biology.</title>
        <authorList>
            <person name="Diao Q."/>
            <person name="Sun L."/>
            <person name="Zheng H."/>
            <person name="Zheng H."/>
            <person name="Xu S."/>
            <person name="Wang S."/>
            <person name="Zeng Z."/>
            <person name="Hu F."/>
            <person name="Su S."/>
            <person name="Wu J."/>
        </authorList>
    </citation>
    <scope>NUCLEOTIDE SEQUENCE [LARGE SCALE GENOMIC DNA]</scope>
    <source>
        <tissue evidence="2">Pupae without intestine</tissue>
    </source>
</reference>
<dbReference type="EMBL" id="KZ288296">
    <property type="protein sequence ID" value="PBC28956.1"/>
    <property type="molecule type" value="Genomic_DNA"/>
</dbReference>
<dbReference type="Proteomes" id="UP000242457">
    <property type="component" value="Unassembled WGS sequence"/>
</dbReference>
<feature type="transmembrane region" description="Helical" evidence="1">
    <location>
        <begin position="12"/>
        <end position="34"/>
    </location>
</feature>
<proteinExistence type="predicted"/>
<organism evidence="2 3">
    <name type="scientific">Apis cerana cerana</name>
    <name type="common">Oriental honeybee</name>
    <dbReference type="NCBI Taxonomy" id="94128"/>
    <lineage>
        <taxon>Eukaryota</taxon>
        <taxon>Metazoa</taxon>
        <taxon>Ecdysozoa</taxon>
        <taxon>Arthropoda</taxon>
        <taxon>Hexapoda</taxon>
        <taxon>Insecta</taxon>
        <taxon>Pterygota</taxon>
        <taxon>Neoptera</taxon>
        <taxon>Endopterygota</taxon>
        <taxon>Hymenoptera</taxon>
        <taxon>Apocrita</taxon>
        <taxon>Aculeata</taxon>
        <taxon>Apoidea</taxon>
        <taxon>Anthophila</taxon>
        <taxon>Apidae</taxon>
        <taxon>Apis</taxon>
    </lineage>
</organism>
<protein>
    <submittedName>
        <fullName evidence="2">Uncharacterized protein</fullName>
    </submittedName>
</protein>
<evidence type="ECO:0000256" key="1">
    <source>
        <dbReference type="SAM" id="Phobius"/>
    </source>
</evidence>
<keyword evidence="3" id="KW-1185">Reference proteome</keyword>
<name>A0A2A3ECQ2_APICC</name>
<keyword evidence="1" id="KW-0472">Membrane</keyword>
<evidence type="ECO:0000313" key="2">
    <source>
        <dbReference type="EMBL" id="PBC28956.1"/>
    </source>
</evidence>
<accession>A0A2A3ECQ2</accession>
<keyword evidence="1" id="KW-0812">Transmembrane</keyword>